<dbReference type="EC" id="2.7.2.1" evidence="6"/>
<keyword evidence="5 6" id="KW-0067">ATP-binding</keyword>
<name>A0ABU4HW16_9ACTN</name>
<comment type="caution">
    <text evidence="8">The sequence shown here is derived from an EMBL/GenBank/DDBJ whole genome shotgun (WGS) entry which is preliminary data.</text>
</comment>
<evidence type="ECO:0000256" key="2">
    <source>
        <dbReference type="ARBA" id="ARBA00022679"/>
    </source>
</evidence>
<dbReference type="InterPro" id="IPR000890">
    <property type="entry name" value="Aliphatic_acid_kin_short-chain"/>
</dbReference>
<dbReference type="Pfam" id="PF00871">
    <property type="entry name" value="Acetate_kinase"/>
    <property type="match status" value="1"/>
</dbReference>
<feature type="binding site" evidence="6">
    <location>
        <position position="380"/>
    </location>
    <ligand>
        <name>Mg(2+)</name>
        <dbReference type="ChEBI" id="CHEBI:18420"/>
    </ligand>
</feature>
<dbReference type="PROSITE" id="PS01075">
    <property type="entry name" value="ACETATE_KINASE_1"/>
    <property type="match status" value="1"/>
</dbReference>
<feature type="binding site" evidence="6">
    <location>
        <position position="31"/>
    </location>
    <ligand>
        <name>ATP</name>
        <dbReference type="ChEBI" id="CHEBI:30616"/>
    </ligand>
</feature>
<organism evidence="8 9">
    <name type="scientific">Conexibacter stalactiti</name>
    <dbReference type="NCBI Taxonomy" id="1940611"/>
    <lineage>
        <taxon>Bacteria</taxon>
        <taxon>Bacillati</taxon>
        <taxon>Actinomycetota</taxon>
        <taxon>Thermoleophilia</taxon>
        <taxon>Solirubrobacterales</taxon>
        <taxon>Conexibacteraceae</taxon>
        <taxon>Conexibacter</taxon>
    </lineage>
</organism>
<dbReference type="InterPro" id="IPR004372">
    <property type="entry name" value="Ac/propionate_kinase"/>
</dbReference>
<evidence type="ECO:0000256" key="7">
    <source>
        <dbReference type="RuleBase" id="RU003835"/>
    </source>
</evidence>
<comment type="subcellular location">
    <subcellularLocation>
        <location evidence="6">Cytoplasm</location>
    </subcellularLocation>
</comment>
<reference evidence="9" key="1">
    <citation type="submission" date="2023-07" db="EMBL/GenBank/DDBJ databases">
        <title>Conexibacter stalactiti sp. nov., isolated from stalactites in a lava cave and emended description of the genus Conexibacter.</title>
        <authorList>
            <person name="Lee S.D."/>
        </authorList>
    </citation>
    <scope>NUCLEOTIDE SEQUENCE [LARGE SCALE GENOMIC DNA]</scope>
    <source>
        <strain evidence="9">KCTC 39840</strain>
    </source>
</reference>
<dbReference type="NCBIfam" id="TIGR00016">
    <property type="entry name" value="ackA"/>
    <property type="match status" value="1"/>
</dbReference>
<feature type="binding site" evidence="6">
    <location>
        <position position="24"/>
    </location>
    <ligand>
        <name>Mg(2+)</name>
        <dbReference type="ChEBI" id="CHEBI:18420"/>
    </ligand>
</feature>
<comment type="similarity">
    <text evidence="1 6 7">Belongs to the acetokinase family.</text>
</comment>
<keyword evidence="4 6" id="KW-0418">Kinase</keyword>
<comment type="subunit">
    <text evidence="6">Homodimer.</text>
</comment>
<comment type="function">
    <text evidence="6">Catalyzes the formation of acetyl phosphate from acetate and ATP. Can also catalyze the reverse reaction.</text>
</comment>
<dbReference type="PANTHER" id="PTHR21060:SF15">
    <property type="entry name" value="ACETATE KINASE-RELATED"/>
    <property type="match status" value="1"/>
</dbReference>
<dbReference type="InterPro" id="IPR023865">
    <property type="entry name" value="Aliphatic_acid_kinase_CS"/>
</dbReference>
<feature type="binding site" evidence="6">
    <location>
        <position position="84"/>
    </location>
    <ligand>
        <name>substrate</name>
    </ligand>
</feature>
<feature type="binding site" evidence="6">
    <location>
        <begin position="273"/>
        <end position="275"/>
    </location>
    <ligand>
        <name>ATP</name>
        <dbReference type="ChEBI" id="CHEBI:30616"/>
    </ligand>
</feature>
<evidence type="ECO:0000256" key="6">
    <source>
        <dbReference type="HAMAP-Rule" id="MF_00020"/>
    </source>
</evidence>
<gene>
    <name evidence="6" type="primary">ackA</name>
    <name evidence="8" type="ORF">R7226_24445</name>
</gene>
<feature type="site" description="Transition state stabilizer" evidence="6">
    <location>
        <position position="233"/>
    </location>
</feature>
<evidence type="ECO:0000313" key="8">
    <source>
        <dbReference type="EMBL" id="MDW5597522.1"/>
    </source>
</evidence>
<accession>A0ABU4HW16</accession>
<dbReference type="HAMAP" id="MF_00020">
    <property type="entry name" value="Acetate_kinase"/>
    <property type="match status" value="1"/>
</dbReference>
<dbReference type="PIRSF" id="PIRSF000722">
    <property type="entry name" value="Acetate_prop_kin"/>
    <property type="match status" value="1"/>
</dbReference>
<evidence type="ECO:0000313" key="9">
    <source>
        <dbReference type="Proteomes" id="UP001284601"/>
    </source>
</evidence>
<feature type="binding site" evidence="6">
    <location>
        <begin position="322"/>
        <end position="326"/>
    </location>
    <ligand>
        <name>ATP</name>
        <dbReference type="ChEBI" id="CHEBI:30616"/>
    </ligand>
</feature>
<keyword evidence="6" id="KW-0963">Cytoplasm</keyword>
<protein>
    <recommendedName>
        <fullName evidence="6">Acetate kinase</fullName>
        <ecNumber evidence="6">2.7.2.1</ecNumber>
    </recommendedName>
    <alternativeName>
        <fullName evidence="6">Acetokinase</fullName>
    </alternativeName>
</protein>
<keyword evidence="6" id="KW-0479">Metal-binding</keyword>
<feature type="site" description="Transition state stabilizer" evidence="6">
    <location>
        <position position="173"/>
    </location>
</feature>
<keyword evidence="2 6" id="KW-0808">Transferase</keyword>
<comment type="pathway">
    <text evidence="6">Metabolic intermediate biosynthesis; acetyl-CoA biosynthesis; acetyl-CoA from acetate: step 1/2.</text>
</comment>
<comment type="catalytic activity">
    <reaction evidence="6">
        <text>acetate + ATP = acetyl phosphate + ADP</text>
        <dbReference type="Rhea" id="RHEA:11352"/>
        <dbReference type="ChEBI" id="CHEBI:22191"/>
        <dbReference type="ChEBI" id="CHEBI:30089"/>
        <dbReference type="ChEBI" id="CHEBI:30616"/>
        <dbReference type="ChEBI" id="CHEBI:456216"/>
        <dbReference type="EC" id="2.7.2.1"/>
    </reaction>
</comment>
<keyword evidence="9" id="KW-1185">Reference proteome</keyword>
<dbReference type="PANTHER" id="PTHR21060">
    <property type="entry name" value="ACETATE KINASE"/>
    <property type="match status" value="1"/>
</dbReference>
<evidence type="ECO:0000256" key="1">
    <source>
        <dbReference type="ARBA" id="ARBA00008748"/>
    </source>
</evidence>
<evidence type="ECO:0000256" key="4">
    <source>
        <dbReference type="ARBA" id="ARBA00022777"/>
    </source>
</evidence>
<feature type="active site" description="Proton donor/acceptor" evidence="6">
    <location>
        <position position="141"/>
    </location>
</feature>
<evidence type="ECO:0000256" key="3">
    <source>
        <dbReference type="ARBA" id="ARBA00022741"/>
    </source>
</evidence>
<keyword evidence="6" id="KW-0460">Magnesium</keyword>
<keyword evidence="3 6" id="KW-0547">Nucleotide-binding</keyword>
<dbReference type="RefSeq" id="WP_318599988.1">
    <property type="nucleotide sequence ID" value="NZ_JAWSTH010000091.1"/>
</dbReference>
<reference evidence="8 9" key="2">
    <citation type="submission" date="2023-10" db="EMBL/GenBank/DDBJ databases">
        <authorList>
            <person name="Han X.F."/>
        </authorList>
    </citation>
    <scope>NUCLEOTIDE SEQUENCE [LARGE SCALE GENOMIC DNA]</scope>
    <source>
        <strain evidence="8 9">KCTC 39840</strain>
    </source>
</reference>
<sequence>MTGSGPSRRRPPDAAVAVRVLVVNAGSSSLKHALLDSDAHDPDAAVLDTGEERWQPGDSPGQHAEALKRALAEGAHAAEAIGHRVVHGGDRFEAPALVDDDVRAGIAEAARLAPLHNRAALEGIDAAREAFPRLPQVACFDTAFHRTLDPAAATYAIPGEWAAEHGIRRFGFHGLNVSWCAERARELLGSGGARRLVVCHLGSGCSVSAVRDGRSLDTSMGFTPLDGVPMATRSGALDPGVVLHLLRAGLDADALDDGLNHRAGLLGIAGSADLREVLAARDDDGDERAALAVAVFVRGIAGSVAAMTTSLGGLDALVFSAGIGEHSDVLRAEVTQRLAHLGVALDPARNAAASGGDGPADRELSPEGARIRVLTLRAREEYVIGRQTAELLSRATP</sequence>
<dbReference type="PROSITE" id="PS01076">
    <property type="entry name" value="ACETATE_KINASE_2"/>
    <property type="match status" value="1"/>
</dbReference>
<dbReference type="PRINTS" id="PR00471">
    <property type="entry name" value="ACETATEKNASE"/>
</dbReference>
<evidence type="ECO:0000256" key="5">
    <source>
        <dbReference type="ARBA" id="ARBA00022840"/>
    </source>
</evidence>
<feature type="binding site" evidence="6">
    <location>
        <begin position="200"/>
        <end position="204"/>
    </location>
    <ligand>
        <name>ATP</name>
        <dbReference type="ChEBI" id="CHEBI:30616"/>
    </ligand>
</feature>
<dbReference type="Proteomes" id="UP001284601">
    <property type="component" value="Unassembled WGS sequence"/>
</dbReference>
<dbReference type="EMBL" id="JAWSTH010000091">
    <property type="protein sequence ID" value="MDW5597522.1"/>
    <property type="molecule type" value="Genomic_DNA"/>
</dbReference>
<dbReference type="GO" id="GO:0008776">
    <property type="term" value="F:acetate kinase activity"/>
    <property type="evidence" value="ECO:0007669"/>
    <property type="project" value="UniProtKB-EC"/>
</dbReference>
<dbReference type="Gene3D" id="3.30.420.40">
    <property type="match status" value="2"/>
</dbReference>
<proteinExistence type="inferred from homology"/>
<dbReference type="SUPFAM" id="SSF53067">
    <property type="entry name" value="Actin-like ATPase domain"/>
    <property type="match status" value="2"/>
</dbReference>
<comment type="cofactor">
    <cofactor evidence="6">
        <name>Mg(2+)</name>
        <dbReference type="ChEBI" id="CHEBI:18420"/>
    </cofactor>
    <cofactor evidence="6">
        <name>Mn(2+)</name>
        <dbReference type="ChEBI" id="CHEBI:29035"/>
    </cofactor>
    <text evidence="6">Mg(2+). Can also accept Mn(2+).</text>
</comment>
<dbReference type="InterPro" id="IPR043129">
    <property type="entry name" value="ATPase_NBD"/>
</dbReference>